<comment type="caution">
    <text evidence="2">The sequence shown here is derived from an EMBL/GenBank/DDBJ whole genome shotgun (WGS) entry which is preliminary data.</text>
</comment>
<evidence type="ECO:0000313" key="3">
    <source>
        <dbReference type="Proteomes" id="UP001221757"/>
    </source>
</evidence>
<protein>
    <submittedName>
        <fullName evidence="2">Uncharacterized protein</fullName>
    </submittedName>
</protein>
<gene>
    <name evidence="2" type="ORF">B0H17DRAFT_1131125</name>
</gene>
<feature type="region of interest" description="Disordered" evidence="1">
    <location>
        <begin position="1"/>
        <end position="73"/>
    </location>
</feature>
<proteinExistence type="predicted"/>
<accession>A0AAD7DQL0</accession>
<reference evidence="2" key="1">
    <citation type="submission" date="2023-03" db="EMBL/GenBank/DDBJ databases">
        <title>Massive genome expansion in bonnet fungi (Mycena s.s.) driven by repeated elements and novel gene families across ecological guilds.</title>
        <authorList>
            <consortium name="Lawrence Berkeley National Laboratory"/>
            <person name="Harder C.B."/>
            <person name="Miyauchi S."/>
            <person name="Viragh M."/>
            <person name="Kuo A."/>
            <person name="Thoen E."/>
            <person name="Andreopoulos B."/>
            <person name="Lu D."/>
            <person name="Skrede I."/>
            <person name="Drula E."/>
            <person name="Henrissat B."/>
            <person name="Morin E."/>
            <person name="Kohler A."/>
            <person name="Barry K."/>
            <person name="LaButti K."/>
            <person name="Morin E."/>
            <person name="Salamov A."/>
            <person name="Lipzen A."/>
            <person name="Mereny Z."/>
            <person name="Hegedus B."/>
            <person name="Baldrian P."/>
            <person name="Stursova M."/>
            <person name="Weitz H."/>
            <person name="Taylor A."/>
            <person name="Grigoriev I.V."/>
            <person name="Nagy L.G."/>
            <person name="Martin F."/>
            <person name="Kauserud H."/>
        </authorList>
    </citation>
    <scope>NUCLEOTIDE SEQUENCE</scope>
    <source>
        <strain evidence="2">CBHHK067</strain>
    </source>
</reference>
<feature type="compositionally biased region" description="Basic and acidic residues" evidence="1">
    <location>
        <begin position="60"/>
        <end position="73"/>
    </location>
</feature>
<feature type="compositionally biased region" description="Basic and acidic residues" evidence="1">
    <location>
        <begin position="16"/>
        <end position="45"/>
    </location>
</feature>
<dbReference type="EMBL" id="JARKIE010000036">
    <property type="protein sequence ID" value="KAJ7695930.1"/>
    <property type="molecule type" value="Genomic_DNA"/>
</dbReference>
<dbReference type="AlphaFoldDB" id="A0AAD7DQL0"/>
<organism evidence="2 3">
    <name type="scientific">Mycena rosella</name>
    <name type="common">Pink bonnet</name>
    <name type="synonym">Agaricus rosellus</name>
    <dbReference type="NCBI Taxonomy" id="1033263"/>
    <lineage>
        <taxon>Eukaryota</taxon>
        <taxon>Fungi</taxon>
        <taxon>Dikarya</taxon>
        <taxon>Basidiomycota</taxon>
        <taxon>Agaricomycotina</taxon>
        <taxon>Agaricomycetes</taxon>
        <taxon>Agaricomycetidae</taxon>
        <taxon>Agaricales</taxon>
        <taxon>Marasmiineae</taxon>
        <taxon>Mycenaceae</taxon>
        <taxon>Mycena</taxon>
    </lineage>
</organism>
<keyword evidence="3" id="KW-1185">Reference proteome</keyword>
<dbReference type="Proteomes" id="UP001221757">
    <property type="component" value="Unassembled WGS sequence"/>
</dbReference>
<name>A0AAD7DQL0_MYCRO</name>
<sequence>MPAQSTQWPKRRSRNRPAEQRPREHSTPTQRREGNEGEKGDEGVEGRAAGCTKTKRRREKPISKKDAEEQEECKKTIWKDGKERQRREQVQMADTIFRTRNGDTDICKPRVFLSFGPGRLSFGLNVVLTFLNKVSQGSRFCPNVMPSSLPVLRTRSISASTWRRELKMTLQSPAGVATRTQVEAVHVREAIKPVTNGEFANLITAWASAQEGSGGVGRDGACDFERNGHHQKREHLVLSVDPPSR</sequence>
<evidence type="ECO:0000256" key="1">
    <source>
        <dbReference type="SAM" id="MobiDB-lite"/>
    </source>
</evidence>
<evidence type="ECO:0000313" key="2">
    <source>
        <dbReference type="EMBL" id="KAJ7695930.1"/>
    </source>
</evidence>